<gene>
    <name evidence="4" type="primary">At1g51965_0</name>
    <name evidence="4" type="ORF">g.56483</name>
</gene>
<dbReference type="NCBIfam" id="TIGR00756">
    <property type="entry name" value="PPR"/>
    <property type="match status" value="9"/>
</dbReference>
<feature type="repeat" description="PPR" evidence="3">
    <location>
        <begin position="296"/>
        <end position="330"/>
    </location>
</feature>
<feature type="repeat" description="PPR" evidence="3">
    <location>
        <begin position="226"/>
        <end position="260"/>
    </location>
</feature>
<feature type="repeat" description="PPR" evidence="3">
    <location>
        <begin position="331"/>
        <end position="365"/>
    </location>
</feature>
<feature type="repeat" description="PPR" evidence="3">
    <location>
        <begin position="573"/>
        <end position="607"/>
    </location>
</feature>
<dbReference type="PROSITE" id="PS51375">
    <property type="entry name" value="PPR"/>
    <property type="match status" value="9"/>
</dbReference>
<dbReference type="SUPFAM" id="SSF81901">
    <property type="entry name" value="HCP-like"/>
    <property type="match status" value="1"/>
</dbReference>
<reference evidence="4" key="1">
    <citation type="submission" date="2015-07" db="EMBL/GenBank/DDBJ databases">
        <title>Transcriptome Assembly of Anthurium amnicola.</title>
        <authorList>
            <person name="Suzuki J."/>
        </authorList>
    </citation>
    <scope>NUCLEOTIDE SEQUENCE</scope>
</reference>
<dbReference type="AlphaFoldDB" id="A0A1D1Z5Y1"/>
<comment type="similarity">
    <text evidence="1">Belongs to the PPR family. P subfamily.</text>
</comment>
<dbReference type="FunFam" id="1.25.40.10:FF:000530">
    <property type="entry name" value="Pentatricopeptide repeat-containing protein At1g74850, chloroplastic"/>
    <property type="match status" value="1"/>
</dbReference>
<dbReference type="InterPro" id="IPR002885">
    <property type="entry name" value="PPR_rpt"/>
</dbReference>
<feature type="repeat" description="PPR" evidence="3">
    <location>
        <begin position="503"/>
        <end position="537"/>
    </location>
</feature>
<dbReference type="Pfam" id="PF12854">
    <property type="entry name" value="PPR_1"/>
    <property type="match status" value="1"/>
</dbReference>
<evidence type="ECO:0000313" key="4">
    <source>
        <dbReference type="EMBL" id="JAT62330.1"/>
    </source>
</evidence>
<organism evidence="4">
    <name type="scientific">Anthurium amnicola</name>
    <dbReference type="NCBI Taxonomy" id="1678845"/>
    <lineage>
        <taxon>Eukaryota</taxon>
        <taxon>Viridiplantae</taxon>
        <taxon>Streptophyta</taxon>
        <taxon>Embryophyta</taxon>
        <taxon>Tracheophyta</taxon>
        <taxon>Spermatophyta</taxon>
        <taxon>Magnoliopsida</taxon>
        <taxon>Liliopsida</taxon>
        <taxon>Araceae</taxon>
        <taxon>Pothoideae</taxon>
        <taxon>Potheae</taxon>
        <taxon>Anthurium</taxon>
    </lineage>
</organism>
<evidence type="ECO:0000256" key="2">
    <source>
        <dbReference type="ARBA" id="ARBA00022737"/>
    </source>
</evidence>
<feature type="repeat" description="PPR" evidence="3">
    <location>
        <begin position="538"/>
        <end position="572"/>
    </location>
</feature>
<accession>A0A1D1Z5Y1</accession>
<feature type="repeat" description="PPR" evidence="3">
    <location>
        <begin position="468"/>
        <end position="502"/>
    </location>
</feature>
<sequence length="679" mass="76405">SRNPATKGSFQLFPLPSRRSAEADATERSMRAAFLCRVHLCSTSAARPRPFATSYSGRIVREDSAGGAIAVEVDPPDLACDARGYAAPRRDLVCRVSGILQCPPTATSDPLLDLSDYLQTLTLTLTPSEVSEVLKSLRNPEVALEFFNFCASLPGYRHDCFTFNRVFSIASKSGADVGLICRLLDEMEKQGVRGNISTVNILISVFGSGELGRCLELVKKWSLRFNGYTYKCLLQAYLRSYDAEKAFKVYEEMRRRGYKLDIFAYNMLVDALAKADKVEQAYKVFADMKRKHCEPDVYTYSVLIRMAGKRGKSDEFLLYFHDMITKGHTLNLIAYNTMIHALARNNMVDKIFFIFSKMIENDCRPNEFTYSVILDGLAREGKIYRVKEIVEISKKFVSKTIYAYLVKTLSKLGHASEAHSLFCAMWNSHDSGDRGAVKSMLEILCNAGKTLEAMDLLTKIHEKGLSANTAMYNLVFSALSKLNQISHINNLYEQMKSDGLSPNVFTYNILISSFGKAAQVDRALQLFEEMDLNNCRPDVITYNSLINSLGKNGDLDEAHMRFMEMKERALTPDVFTYSILIECFGKSNRIEMACKLFDEMLSEGCSPNIVTYNILLDCLEKCGKTAEAFNRYATLKQQGLTPDSVTYTIVERLQSGYHRAVRVRKEIPITGWVVGPLRG</sequence>
<feature type="repeat" description="PPR" evidence="3">
    <location>
        <begin position="261"/>
        <end position="295"/>
    </location>
</feature>
<name>A0A1D1Z5Y1_9ARAE</name>
<feature type="non-terminal residue" evidence="4">
    <location>
        <position position="1"/>
    </location>
</feature>
<dbReference type="Pfam" id="PF13041">
    <property type="entry name" value="PPR_2"/>
    <property type="match status" value="4"/>
</dbReference>
<keyword evidence="2" id="KW-0677">Repeat</keyword>
<feature type="repeat" description="PPR" evidence="3">
    <location>
        <begin position="608"/>
        <end position="642"/>
    </location>
</feature>
<dbReference type="Gene3D" id="1.25.40.10">
    <property type="entry name" value="Tetratricopeptide repeat domain"/>
    <property type="match status" value="5"/>
</dbReference>
<evidence type="ECO:0000256" key="3">
    <source>
        <dbReference type="PROSITE-ProRule" id="PRU00708"/>
    </source>
</evidence>
<dbReference type="Pfam" id="PF01535">
    <property type="entry name" value="PPR"/>
    <property type="match status" value="2"/>
</dbReference>
<protein>
    <submittedName>
        <fullName evidence="4">Pentatricopeptide repeat-containing protein At1g51965, mitochondrial</fullName>
    </submittedName>
</protein>
<dbReference type="EMBL" id="GDJX01005606">
    <property type="protein sequence ID" value="JAT62330.1"/>
    <property type="molecule type" value="Transcribed_RNA"/>
</dbReference>
<dbReference type="InterPro" id="IPR011990">
    <property type="entry name" value="TPR-like_helical_dom_sf"/>
</dbReference>
<evidence type="ECO:0000256" key="1">
    <source>
        <dbReference type="ARBA" id="ARBA00007626"/>
    </source>
</evidence>
<proteinExistence type="inferred from homology"/>
<dbReference type="PANTHER" id="PTHR47941">
    <property type="entry name" value="PENTATRICOPEPTIDE REPEAT-CONTAINING PROTEIN 3, MITOCHONDRIAL"/>
    <property type="match status" value="1"/>
</dbReference>